<evidence type="ECO:0000313" key="6">
    <source>
        <dbReference type="Proteomes" id="UP000006875"/>
    </source>
</evidence>
<dbReference type="InterPro" id="IPR036388">
    <property type="entry name" value="WH-like_DNA-bd_sf"/>
</dbReference>
<organism evidence="5 6">
    <name type="scientific">Ilyobacter polytropus (strain ATCC 51220 / DSM 2926 / LMG 16218 / CuHBu1)</name>
    <dbReference type="NCBI Taxonomy" id="572544"/>
    <lineage>
        <taxon>Bacteria</taxon>
        <taxon>Fusobacteriati</taxon>
        <taxon>Fusobacteriota</taxon>
        <taxon>Fusobacteriia</taxon>
        <taxon>Fusobacteriales</taxon>
        <taxon>Fusobacteriaceae</taxon>
        <taxon>Ilyobacter</taxon>
    </lineage>
</organism>
<dbReference type="SMART" id="SM01134">
    <property type="entry name" value="DeoRC"/>
    <property type="match status" value="1"/>
</dbReference>
<proteinExistence type="predicted"/>
<dbReference type="EMBL" id="CP002282">
    <property type="protein sequence ID" value="ADO83890.1"/>
    <property type="molecule type" value="Genomic_DNA"/>
</dbReference>
<dbReference type="GO" id="GO:0003700">
    <property type="term" value="F:DNA-binding transcription factor activity"/>
    <property type="evidence" value="ECO:0007669"/>
    <property type="project" value="InterPro"/>
</dbReference>
<dbReference type="SUPFAM" id="SSF46785">
    <property type="entry name" value="Winged helix' DNA-binding domain"/>
    <property type="match status" value="1"/>
</dbReference>
<dbReference type="HOGENOM" id="CLU_060699_1_4_0"/>
<dbReference type="GO" id="GO:0003677">
    <property type="term" value="F:DNA binding"/>
    <property type="evidence" value="ECO:0007669"/>
    <property type="project" value="UniProtKB-KW"/>
</dbReference>
<protein>
    <submittedName>
        <fullName evidence="5">Transcriptional regulator, DeoR family</fullName>
    </submittedName>
</protein>
<sequence>MFAVQRLERIMEMLYEEEKVQVNNLVKILNVSDVTIRKDLRKLEKDGIVIKTHGGAVLKKAEVVSEKDNIGEADFTNRKKDVLAKLAWNYIKNGDTIFLGSGYTCVSMAKQIPDDCNISVITNNIEAIPYLKDKCNTLILIGGEVITHERNFFTYSSEIDDQLKSYNINKAITSCSGIDLKFGVSFSTEASKKIISAILKNSQIWYLIADSSKFNLVSPYKISDIEAPEMIITDTKLEEYENLSNVVKYKK</sequence>
<evidence type="ECO:0000256" key="3">
    <source>
        <dbReference type="ARBA" id="ARBA00023163"/>
    </source>
</evidence>
<gene>
    <name evidence="5" type="ordered locus">Ilyop_2126</name>
</gene>
<keyword evidence="2" id="KW-0238">DNA-binding</keyword>
<evidence type="ECO:0000256" key="2">
    <source>
        <dbReference type="ARBA" id="ARBA00023125"/>
    </source>
</evidence>
<dbReference type="PRINTS" id="PR00037">
    <property type="entry name" value="HTHLACR"/>
</dbReference>
<dbReference type="Gene3D" id="1.10.10.10">
    <property type="entry name" value="Winged helix-like DNA-binding domain superfamily/Winged helix DNA-binding domain"/>
    <property type="match status" value="1"/>
</dbReference>
<dbReference type="Pfam" id="PF00455">
    <property type="entry name" value="DeoRC"/>
    <property type="match status" value="1"/>
</dbReference>
<dbReference type="PROSITE" id="PS00894">
    <property type="entry name" value="HTH_DEOR_1"/>
    <property type="match status" value="1"/>
</dbReference>
<keyword evidence="6" id="KW-1185">Reference proteome</keyword>
<dbReference type="OrthoDB" id="9797223at2"/>
<dbReference type="PANTHER" id="PTHR30363">
    <property type="entry name" value="HTH-TYPE TRANSCRIPTIONAL REGULATOR SRLR-RELATED"/>
    <property type="match status" value="1"/>
</dbReference>
<feature type="domain" description="HTH deoR-type" evidence="4">
    <location>
        <begin position="3"/>
        <end position="58"/>
    </location>
</feature>
<keyword evidence="3" id="KW-0804">Transcription</keyword>
<dbReference type="PROSITE" id="PS51000">
    <property type="entry name" value="HTH_DEOR_2"/>
    <property type="match status" value="1"/>
</dbReference>
<dbReference type="InterPro" id="IPR050313">
    <property type="entry name" value="Carb_Metab_HTH_regulators"/>
</dbReference>
<evidence type="ECO:0000256" key="1">
    <source>
        <dbReference type="ARBA" id="ARBA00023015"/>
    </source>
</evidence>
<dbReference type="InterPro" id="IPR018356">
    <property type="entry name" value="Tscrpt_reg_HTH_DeoR_CS"/>
</dbReference>
<dbReference type="RefSeq" id="WP_013388552.1">
    <property type="nucleotide sequence ID" value="NC_014633.1"/>
</dbReference>
<dbReference type="Gene3D" id="3.40.50.1360">
    <property type="match status" value="1"/>
</dbReference>
<dbReference type="Proteomes" id="UP000006875">
    <property type="component" value="Plasmid pILYOP01"/>
</dbReference>
<dbReference type="InterPro" id="IPR036390">
    <property type="entry name" value="WH_DNA-bd_sf"/>
</dbReference>
<reference evidence="5 6" key="1">
    <citation type="journal article" date="2010" name="Stand. Genomic Sci.">
        <title>Complete genome sequence of Ilyobacter polytropus type strain (CuHbu1).</title>
        <authorList>
            <person name="Sikorski J."/>
            <person name="Chertkov O."/>
            <person name="Lapidus A."/>
            <person name="Nolan M."/>
            <person name="Lucas S."/>
            <person name="Del Rio T.G."/>
            <person name="Tice H."/>
            <person name="Cheng J.F."/>
            <person name="Tapia R."/>
            <person name="Han C."/>
            <person name="Goodwin L."/>
            <person name="Pitluck S."/>
            <person name="Liolios K."/>
            <person name="Ivanova N."/>
            <person name="Mavromatis K."/>
            <person name="Mikhailova N."/>
            <person name="Pati A."/>
            <person name="Chen A."/>
            <person name="Palaniappan K."/>
            <person name="Land M."/>
            <person name="Hauser L."/>
            <person name="Chang Y.J."/>
            <person name="Jeffries C.D."/>
            <person name="Brambilla E."/>
            <person name="Yasawong M."/>
            <person name="Rohde M."/>
            <person name="Pukall R."/>
            <person name="Spring S."/>
            <person name="Goker M."/>
            <person name="Woyke T."/>
            <person name="Bristow J."/>
            <person name="Eisen J.A."/>
            <person name="Markowitz V."/>
            <person name="Hugenholtz P."/>
            <person name="Kyrpides N.C."/>
            <person name="Klenk H.P."/>
        </authorList>
    </citation>
    <scope>NUCLEOTIDE SEQUENCE [LARGE SCALE GENOMIC DNA]</scope>
    <source>
        <strain evidence="6">ATCC 51220 / DSM 2926 / LMG 16218 / CuHBu1</strain>
        <plasmid evidence="6">pILYOP01</plasmid>
    </source>
</reference>
<dbReference type="InterPro" id="IPR001034">
    <property type="entry name" value="DeoR_HTH"/>
</dbReference>
<evidence type="ECO:0000259" key="4">
    <source>
        <dbReference type="PROSITE" id="PS51000"/>
    </source>
</evidence>
<keyword evidence="1" id="KW-0805">Transcription regulation</keyword>
<dbReference type="InterPro" id="IPR014036">
    <property type="entry name" value="DeoR-like_C"/>
</dbReference>
<geneLocation type="plasmid" evidence="5 6">
    <name>pILYOP01</name>
</geneLocation>
<accession>E3HC47</accession>
<dbReference type="AlphaFoldDB" id="E3HC47"/>
<keyword evidence="5" id="KW-0614">Plasmid</keyword>
<dbReference type="SUPFAM" id="SSF100950">
    <property type="entry name" value="NagB/RpiA/CoA transferase-like"/>
    <property type="match status" value="1"/>
</dbReference>
<dbReference type="PANTHER" id="PTHR30363:SF44">
    <property type="entry name" value="AGA OPERON TRANSCRIPTIONAL REPRESSOR-RELATED"/>
    <property type="match status" value="1"/>
</dbReference>
<dbReference type="InterPro" id="IPR037171">
    <property type="entry name" value="NagB/RpiA_transferase-like"/>
</dbReference>
<dbReference type="Pfam" id="PF08220">
    <property type="entry name" value="HTH_DeoR"/>
    <property type="match status" value="1"/>
</dbReference>
<evidence type="ECO:0000313" key="5">
    <source>
        <dbReference type="EMBL" id="ADO83890.1"/>
    </source>
</evidence>
<dbReference type="KEGG" id="ipo:Ilyop_2126"/>
<name>E3HC47_ILYPC</name>
<dbReference type="SMART" id="SM00420">
    <property type="entry name" value="HTH_DEOR"/>
    <property type="match status" value="1"/>
</dbReference>